<dbReference type="PANTHER" id="PTHR46498">
    <property type="entry name" value="GTP-BINDING PROTEIN 8"/>
    <property type="match status" value="1"/>
</dbReference>
<reference evidence="6 7" key="1">
    <citation type="journal article" date="2011" name="Proc. Natl. Acad. Sci. U.S.A.">
        <title>Evolutionary erosion of yeast sex chromosomes by mating-type switching accidents.</title>
        <authorList>
            <person name="Gordon J.L."/>
            <person name="Armisen D."/>
            <person name="Proux-Wera E."/>
            <person name="Oheigeartaigh S.S."/>
            <person name="Byrne K.P."/>
            <person name="Wolfe K.H."/>
        </authorList>
    </citation>
    <scope>NUCLEOTIDE SEQUENCE [LARGE SCALE GENOMIC DNA]</scope>
    <source>
        <strain evidence="7">ATCC 24235 / CBS 4417 / NBRC 1672 / NRRL Y-8282 / UCD 70-5</strain>
    </source>
</reference>
<evidence type="ECO:0000256" key="2">
    <source>
        <dbReference type="ARBA" id="ARBA00022741"/>
    </source>
</evidence>
<dbReference type="CDD" id="cd01876">
    <property type="entry name" value="YihA_EngB"/>
    <property type="match status" value="1"/>
</dbReference>
<evidence type="ECO:0000313" key="6">
    <source>
        <dbReference type="EMBL" id="CCE64361.1"/>
    </source>
</evidence>
<dbReference type="GO" id="GO:0046872">
    <property type="term" value="F:metal ion binding"/>
    <property type="evidence" value="ECO:0007669"/>
    <property type="project" value="UniProtKB-KW"/>
</dbReference>
<protein>
    <recommendedName>
        <fullName evidence="5">EngB-type G domain-containing protein</fullName>
    </recommendedName>
</protein>
<dbReference type="Pfam" id="PF01926">
    <property type="entry name" value="MMR_HSR1"/>
    <property type="match status" value="1"/>
</dbReference>
<dbReference type="AlphaFoldDB" id="G8BX57"/>
<accession>G8BX57</accession>
<gene>
    <name evidence="6" type="primary">TPHA0H01550</name>
    <name evidence="6" type="ordered locus">TPHA_0H01550</name>
</gene>
<dbReference type="HOGENOM" id="CLU_062874_0_0_1"/>
<dbReference type="InterPro" id="IPR052279">
    <property type="entry name" value="EngB_GTPase"/>
</dbReference>
<dbReference type="GO" id="GO:0099617">
    <property type="term" value="C:matrix side of mitochondrial inner membrane"/>
    <property type="evidence" value="ECO:0007669"/>
    <property type="project" value="EnsemblFungi"/>
</dbReference>
<dbReference type="RefSeq" id="XP_003686795.1">
    <property type="nucleotide sequence ID" value="XM_003686747.1"/>
</dbReference>
<keyword evidence="2" id="KW-0547">Nucleotide-binding</keyword>
<dbReference type="InterPro" id="IPR006073">
    <property type="entry name" value="GTP-bd"/>
</dbReference>
<dbReference type="PANTHER" id="PTHR46498:SF1">
    <property type="entry name" value="GTP-BINDING PROTEIN 8"/>
    <property type="match status" value="1"/>
</dbReference>
<evidence type="ECO:0000313" key="7">
    <source>
        <dbReference type="Proteomes" id="UP000005666"/>
    </source>
</evidence>
<evidence type="ECO:0000256" key="4">
    <source>
        <dbReference type="ARBA" id="ARBA00023134"/>
    </source>
</evidence>
<dbReference type="SUPFAM" id="SSF52540">
    <property type="entry name" value="P-loop containing nucleoside triphosphate hydrolases"/>
    <property type="match status" value="1"/>
</dbReference>
<dbReference type="GO" id="GO:0070125">
    <property type="term" value="P:mitochondrial translational elongation"/>
    <property type="evidence" value="ECO:0007669"/>
    <property type="project" value="EnsemblFungi"/>
</dbReference>
<evidence type="ECO:0000256" key="3">
    <source>
        <dbReference type="ARBA" id="ARBA00022842"/>
    </source>
</evidence>
<dbReference type="InterPro" id="IPR030393">
    <property type="entry name" value="G_ENGB_dom"/>
</dbReference>
<evidence type="ECO:0000256" key="1">
    <source>
        <dbReference type="ARBA" id="ARBA00022723"/>
    </source>
</evidence>
<proteinExistence type="predicted"/>
<keyword evidence="3" id="KW-0460">Magnesium</keyword>
<dbReference type="eggNOG" id="KOG2486">
    <property type="taxonomic scope" value="Eukaryota"/>
</dbReference>
<dbReference type="GO" id="GO:0005525">
    <property type="term" value="F:GTP binding"/>
    <property type="evidence" value="ECO:0007669"/>
    <property type="project" value="UniProtKB-KW"/>
</dbReference>
<keyword evidence="1" id="KW-0479">Metal-binding</keyword>
<feature type="domain" description="EngB-type G" evidence="5">
    <location>
        <begin position="131"/>
        <end position="311"/>
    </location>
</feature>
<keyword evidence="7" id="KW-1185">Reference proteome</keyword>
<dbReference type="OrthoDB" id="391988at2759"/>
<dbReference type="InterPro" id="IPR027417">
    <property type="entry name" value="P-loop_NTPase"/>
</dbReference>
<dbReference type="GeneID" id="11534006"/>
<keyword evidence="4" id="KW-0342">GTP-binding</keyword>
<dbReference type="GO" id="GO:0070124">
    <property type="term" value="P:mitochondrial translational initiation"/>
    <property type="evidence" value="ECO:0007669"/>
    <property type="project" value="EnsemblFungi"/>
</dbReference>
<organism evidence="6 7">
    <name type="scientific">Tetrapisispora phaffii (strain ATCC 24235 / CBS 4417 / NBRC 1672 / NRRL Y-8282 / UCD 70-5)</name>
    <name type="common">Yeast</name>
    <name type="synonym">Fabospora phaffii</name>
    <dbReference type="NCBI Taxonomy" id="1071381"/>
    <lineage>
        <taxon>Eukaryota</taxon>
        <taxon>Fungi</taxon>
        <taxon>Dikarya</taxon>
        <taxon>Ascomycota</taxon>
        <taxon>Saccharomycotina</taxon>
        <taxon>Saccharomycetes</taxon>
        <taxon>Saccharomycetales</taxon>
        <taxon>Saccharomycetaceae</taxon>
        <taxon>Tetrapisispora</taxon>
    </lineage>
</organism>
<dbReference type="STRING" id="1071381.G8BX57"/>
<dbReference type="PROSITE" id="PS51706">
    <property type="entry name" value="G_ENGB"/>
    <property type="match status" value="1"/>
</dbReference>
<name>G8BX57_TETPH</name>
<dbReference type="Gene3D" id="3.40.50.300">
    <property type="entry name" value="P-loop containing nucleotide triphosphate hydrolases"/>
    <property type="match status" value="1"/>
</dbReference>
<dbReference type="EMBL" id="HE612863">
    <property type="protein sequence ID" value="CCE64361.1"/>
    <property type="molecule type" value="Genomic_DNA"/>
</dbReference>
<dbReference type="Proteomes" id="UP000005666">
    <property type="component" value="Chromosome 8"/>
</dbReference>
<sequence>MYCRRVYSTLNTKYDISTIKNIISTVKGKTSLTESTKENSQKPSIKVPRIKTPKVIKTKTIPLSINLFEKYNGELYSVSDINKCNKFFNGANVTFERSAVNSIEFENPMNTLLDDPIDGIDQPKLRNTIKILPEIAFLGSSNAGKSSLLNALLTKYNKASTESIARTSHKAGYTKYLNFFNISNKFRLVDTPGYGYNSTNVQGELTRQYLLNRKELLRSYILIPAKKLPNHRDLSVMNFLNENGISYDVIFTKMDELKNTEELERSIKEFIYGSSRVKPNIFFVNSITNKYCEHRYGFDKLRMSIINITNTSIK</sequence>
<dbReference type="KEGG" id="tpf:TPHA_0H01550"/>
<evidence type="ECO:0000259" key="5">
    <source>
        <dbReference type="PROSITE" id="PS51706"/>
    </source>
</evidence>